<feature type="transmembrane region" description="Helical" evidence="1">
    <location>
        <begin position="357"/>
        <end position="380"/>
    </location>
</feature>
<protein>
    <submittedName>
        <fullName evidence="3">Tripartite tricarboxylate transporter TctA family protein</fullName>
    </submittedName>
</protein>
<reference evidence="3 4" key="1">
    <citation type="submission" date="2018-03" db="EMBL/GenBank/DDBJ databases">
        <title>Genome sequence of Moorella stamsii DSM 26217.</title>
        <authorList>
            <person name="Poehlein A."/>
            <person name="Daniel R."/>
        </authorList>
    </citation>
    <scope>NUCLEOTIDE SEQUENCE [LARGE SCALE GENOMIC DNA]</scope>
    <source>
        <strain evidence="4">DSM 26217</strain>
    </source>
</reference>
<dbReference type="PANTHER" id="PTHR35342">
    <property type="entry name" value="TRICARBOXYLIC TRANSPORT PROTEIN"/>
    <property type="match status" value="1"/>
</dbReference>
<dbReference type="AlphaFoldDB" id="A0A9X7J4S2"/>
<dbReference type="EMBL" id="PVXL01000040">
    <property type="protein sequence ID" value="PRR73558.1"/>
    <property type="molecule type" value="Genomic_DNA"/>
</dbReference>
<feature type="domain" description="DUF112" evidence="2">
    <location>
        <begin position="20"/>
        <end position="441"/>
    </location>
</feature>
<feature type="transmembrane region" description="Helical" evidence="1">
    <location>
        <begin position="24"/>
        <end position="49"/>
    </location>
</feature>
<feature type="transmembrane region" description="Helical" evidence="1">
    <location>
        <begin position="463"/>
        <end position="485"/>
    </location>
</feature>
<accession>A0A9X7J4S2</accession>
<keyword evidence="1" id="KW-1133">Transmembrane helix</keyword>
<dbReference type="Proteomes" id="UP000239430">
    <property type="component" value="Unassembled WGS sequence"/>
</dbReference>
<name>A0A9X7J4S2_9FIRM</name>
<evidence type="ECO:0000256" key="1">
    <source>
        <dbReference type="SAM" id="Phobius"/>
    </source>
</evidence>
<feature type="transmembrane region" description="Helical" evidence="1">
    <location>
        <begin position="200"/>
        <end position="220"/>
    </location>
</feature>
<gene>
    <name evidence="3" type="ORF">MOST_14060</name>
</gene>
<feature type="transmembrane region" description="Helical" evidence="1">
    <location>
        <begin position="109"/>
        <end position="135"/>
    </location>
</feature>
<comment type="caution">
    <text evidence="3">The sequence shown here is derived from an EMBL/GenBank/DDBJ whole genome shotgun (WGS) entry which is preliminary data.</text>
</comment>
<keyword evidence="4" id="KW-1185">Reference proteome</keyword>
<organism evidence="3 4">
    <name type="scientific">Neomoorella stamsii</name>
    <dbReference type="NCBI Taxonomy" id="1266720"/>
    <lineage>
        <taxon>Bacteria</taxon>
        <taxon>Bacillati</taxon>
        <taxon>Bacillota</taxon>
        <taxon>Clostridia</taxon>
        <taxon>Neomoorellales</taxon>
        <taxon>Neomoorellaceae</taxon>
        <taxon>Neomoorella</taxon>
    </lineage>
</organism>
<keyword evidence="1" id="KW-0812">Transmembrane</keyword>
<evidence type="ECO:0000313" key="3">
    <source>
        <dbReference type="EMBL" id="PRR73558.1"/>
    </source>
</evidence>
<evidence type="ECO:0000259" key="2">
    <source>
        <dbReference type="Pfam" id="PF01970"/>
    </source>
</evidence>
<dbReference type="Pfam" id="PF01970">
    <property type="entry name" value="TctA"/>
    <property type="match status" value="1"/>
</dbReference>
<evidence type="ECO:0000313" key="4">
    <source>
        <dbReference type="Proteomes" id="UP000239430"/>
    </source>
</evidence>
<dbReference type="InterPro" id="IPR002823">
    <property type="entry name" value="DUF112_TM"/>
</dbReference>
<feature type="transmembrane region" description="Helical" evidence="1">
    <location>
        <begin position="331"/>
        <end position="351"/>
    </location>
</feature>
<proteinExistence type="predicted"/>
<dbReference type="PRINTS" id="PR00173">
    <property type="entry name" value="EDTRNSPORT"/>
</dbReference>
<feature type="transmembrane region" description="Helical" evidence="1">
    <location>
        <begin position="147"/>
        <end position="180"/>
    </location>
</feature>
<sequence>MCLLASIVTGIGEASQLTALVANLIGVIVGITFGSMPGLTFSTGLILLLPVTFAFDPITGISLLVGVFIGGMTGGSVSAILLGIPGTPSAAATVIDGYPLKQKGMAGKALGMAVIASIFAGLVSLLLLILVAPLIAKVALQFGSVEIFALVLFGLSTIISVSSGSIIKGLIAGIIGLMAMEIGLDPIMGVHRFTLGYEPLQAGIDLLAAMIGLFAVPQIIKDLPRGHADTGFKIKDQGIANQLPSWQEIKNCFGIMVRGALMGTGIGAIPGTGGPIAAFLSYETNKRMSKYPGKWGTGILEGVAAPEAANNGVTGGALIPMLTLGIPGDPGTAILLGALLIHGLQPGPLLFQKNADIVYGIFAALFIANILTLIVQWFGIRLFVKILQVPKTILLPFIMVLTIVGSFAVRNNLFDVYVMAVFGVIGYFLERYDFPTTPVILAIVLGPTLETEMRRAIIAEGTYAAFFTHPISAVFILLTLAMLFGPTIKDKIATRRAT</sequence>
<feature type="transmembrane region" description="Helical" evidence="1">
    <location>
        <begin position="392"/>
        <end position="409"/>
    </location>
</feature>
<keyword evidence="1" id="KW-0472">Membrane</keyword>
<dbReference type="PANTHER" id="PTHR35342:SF5">
    <property type="entry name" value="TRICARBOXYLIC TRANSPORT PROTEIN"/>
    <property type="match status" value="1"/>
</dbReference>